<protein>
    <submittedName>
        <fullName evidence="1">Uncharacterized protein</fullName>
    </submittedName>
</protein>
<sequence>MQLPQDRIEFIRKYFFHGTPYVFKNKENEYFDFRNKISKQFNINFHEVFIVGSAKFGFSYIKKTEFSYESDIDVVLVNEKLFDYYFEKICDYQYEIDRNNKSITLNEKNKYERFLQYMVKGWMRPDLLPISFQVDLLKNDWFEFFSSISYGKSEVGNYKVAGGLYRNYKYLEKYYKIGMENYYSKLTM</sequence>
<accession>A0A2I0UXP8</accession>
<dbReference type="AlphaFoldDB" id="A0A2I0UXP8"/>
<reference evidence="1 2" key="1">
    <citation type="submission" date="2017-10" db="EMBL/GenBank/DDBJ databases">
        <title>Draft genome of Lysinibacillus fusiformis strain Juneja, a laboratory-derived pathogen of Drosophila melanogaster.</title>
        <authorList>
            <person name="Smith B.R."/>
            <person name="Unckless R.L."/>
        </authorList>
    </citation>
    <scope>NUCLEOTIDE SEQUENCE [LARGE SCALE GENOMIC DNA]</scope>
    <source>
        <strain evidence="1 2">Juneja</strain>
    </source>
</reference>
<name>A0A2I0UXP8_9BACI</name>
<evidence type="ECO:0000313" key="1">
    <source>
        <dbReference type="EMBL" id="PKU50860.1"/>
    </source>
</evidence>
<comment type="caution">
    <text evidence="1">The sequence shown here is derived from an EMBL/GenBank/DDBJ whole genome shotgun (WGS) entry which is preliminary data.</text>
</comment>
<organism evidence="1 2">
    <name type="scientific">Lysinibacillus fusiformis</name>
    <dbReference type="NCBI Taxonomy" id="28031"/>
    <lineage>
        <taxon>Bacteria</taxon>
        <taxon>Bacillati</taxon>
        <taxon>Bacillota</taxon>
        <taxon>Bacilli</taxon>
        <taxon>Bacillales</taxon>
        <taxon>Bacillaceae</taxon>
        <taxon>Lysinibacillus</taxon>
    </lineage>
</organism>
<proteinExistence type="predicted"/>
<gene>
    <name evidence="1" type="ORF">CRI88_16055</name>
</gene>
<dbReference type="EMBL" id="PDFK01000005">
    <property type="protein sequence ID" value="PKU50860.1"/>
    <property type="molecule type" value="Genomic_DNA"/>
</dbReference>
<evidence type="ECO:0000313" key="2">
    <source>
        <dbReference type="Proteomes" id="UP000234956"/>
    </source>
</evidence>
<dbReference type="Proteomes" id="UP000234956">
    <property type="component" value="Unassembled WGS sequence"/>
</dbReference>